<feature type="DNA-binding region" description="HMG box" evidence="1">
    <location>
        <begin position="7"/>
        <end position="74"/>
    </location>
</feature>
<reference evidence="3" key="1">
    <citation type="submission" date="2021-06" db="EMBL/GenBank/DDBJ databases">
        <authorList>
            <person name="Kallberg Y."/>
            <person name="Tangrot J."/>
            <person name="Rosling A."/>
        </authorList>
    </citation>
    <scope>NUCLEOTIDE SEQUENCE</scope>
    <source>
        <strain evidence="3">MA453B</strain>
    </source>
</reference>
<keyword evidence="1" id="KW-0539">Nucleus</keyword>
<protein>
    <submittedName>
        <fullName evidence="3">10740_t:CDS:1</fullName>
    </submittedName>
</protein>
<sequence>MNSRSEFKRPLNSFMIYRTVVHNYLKANNVKYSSNVISKLASNLWKNESAEIKNAYKKLAETTKCYKKNLKTKNITSNEKPVFLNIHSESIYVQSPAFSFNINSPTVIISTQTLIDIQYNLIIVPLH</sequence>
<dbReference type="SMART" id="SM00398">
    <property type="entry name" value="HMG"/>
    <property type="match status" value="1"/>
</dbReference>
<dbReference type="InterPro" id="IPR009071">
    <property type="entry name" value="HMG_box_dom"/>
</dbReference>
<keyword evidence="4" id="KW-1185">Reference proteome</keyword>
<dbReference type="AlphaFoldDB" id="A0A9N9I4L9"/>
<dbReference type="GO" id="GO:0003677">
    <property type="term" value="F:DNA binding"/>
    <property type="evidence" value="ECO:0007669"/>
    <property type="project" value="UniProtKB-UniRule"/>
</dbReference>
<evidence type="ECO:0000313" key="4">
    <source>
        <dbReference type="Proteomes" id="UP000789405"/>
    </source>
</evidence>
<feature type="domain" description="HMG box" evidence="2">
    <location>
        <begin position="7"/>
        <end position="74"/>
    </location>
</feature>
<dbReference type="Proteomes" id="UP000789405">
    <property type="component" value="Unassembled WGS sequence"/>
</dbReference>
<dbReference type="Pfam" id="PF00505">
    <property type="entry name" value="HMG_box"/>
    <property type="match status" value="1"/>
</dbReference>
<gene>
    <name evidence="3" type="ORF">DERYTH_LOCUS14187</name>
</gene>
<organism evidence="3 4">
    <name type="scientific">Dentiscutata erythropus</name>
    <dbReference type="NCBI Taxonomy" id="1348616"/>
    <lineage>
        <taxon>Eukaryota</taxon>
        <taxon>Fungi</taxon>
        <taxon>Fungi incertae sedis</taxon>
        <taxon>Mucoromycota</taxon>
        <taxon>Glomeromycotina</taxon>
        <taxon>Glomeromycetes</taxon>
        <taxon>Diversisporales</taxon>
        <taxon>Gigasporaceae</taxon>
        <taxon>Dentiscutata</taxon>
    </lineage>
</organism>
<comment type="caution">
    <text evidence="3">The sequence shown here is derived from an EMBL/GenBank/DDBJ whole genome shotgun (WGS) entry which is preliminary data.</text>
</comment>
<evidence type="ECO:0000256" key="1">
    <source>
        <dbReference type="PROSITE-ProRule" id="PRU00267"/>
    </source>
</evidence>
<dbReference type="InterPro" id="IPR036910">
    <property type="entry name" value="HMG_box_dom_sf"/>
</dbReference>
<accession>A0A9N9I4L9</accession>
<keyword evidence="1" id="KW-0238">DNA-binding</keyword>
<dbReference type="EMBL" id="CAJVPY010010482">
    <property type="protein sequence ID" value="CAG8719242.1"/>
    <property type="molecule type" value="Genomic_DNA"/>
</dbReference>
<dbReference type="GO" id="GO:0005634">
    <property type="term" value="C:nucleus"/>
    <property type="evidence" value="ECO:0007669"/>
    <property type="project" value="UniProtKB-UniRule"/>
</dbReference>
<dbReference type="SUPFAM" id="SSF47095">
    <property type="entry name" value="HMG-box"/>
    <property type="match status" value="1"/>
</dbReference>
<dbReference type="PROSITE" id="PS50118">
    <property type="entry name" value="HMG_BOX_2"/>
    <property type="match status" value="1"/>
</dbReference>
<evidence type="ECO:0000313" key="3">
    <source>
        <dbReference type="EMBL" id="CAG8719242.1"/>
    </source>
</evidence>
<dbReference type="Gene3D" id="1.10.30.10">
    <property type="entry name" value="High mobility group box domain"/>
    <property type="match status" value="1"/>
</dbReference>
<name>A0A9N9I4L9_9GLOM</name>
<dbReference type="OrthoDB" id="2392544at2759"/>
<proteinExistence type="predicted"/>
<evidence type="ECO:0000259" key="2">
    <source>
        <dbReference type="PROSITE" id="PS50118"/>
    </source>
</evidence>